<protein>
    <recommendedName>
        <fullName evidence="4">Neocarzinostatin family protein</fullName>
    </recommendedName>
</protein>
<gene>
    <name evidence="2" type="ORF">HGG74_12930</name>
</gene>
<evidence type="ECO:0000313" key="3">
    <source>
        <dbReference type="Proteomes" id="UP000544090"/>
    </source>
</evidence>
<sequence length="128" mass="12458">MRNSAKLLAAVAVAGLTFAAGSAFTGTGVTNNAGATQFIGGTVTQTVTGATLSTVGYGFTDATKTAVNKVTLTFADATGGKTPSIELNGAANGFTCEPVTQNVDNGAFESTCAGPALTGLSSIAVTVS</sequence>
<evidence type="ECO:0000256" key="1">
    <source>
        <dbReference type="SAM" id="SignalP"/>
    </source>
</evidence>
<feature type="signal peptide" evidence="1">
    <location>
        <begin position="1"/>
        <end position="25"/>
    </location>
</feature>
<dbReference type="Proteomes" id="UP000544090">
    <property type="component" value="Unassembled WGS sequence"/>
</dbReference>
<dbReference type="EMBL" id="JAAZSQ010000012">
    <property type="protein sequence ID" value="NKX55426.1"/>
    <property type="molecule type" value="Genomic_DNA"/>
</dbReference>
<reference evidence="2 3" key="1">
    <citation type="submission" date="2020-04" db="EMBL/GenBank/DDBJ databases">
        <title>Arthrobacter sp. nov.</title>
        <authorList>
            <person name="Liu S."/>
        </authorList>
    </citation>
    <scope>NUCLEOTIDE SEQUENCE [LARGE SCALE GENOMIC DNA]</scope>
    <source>
        <strain evidence="2 3">E918</strain>
    </source>
</reference>
<proteinExistence type="predicted"/>
<dbReference type="RefSeq" id="WP_168486941.1">
    <property type="nucleotide sequence ID" value="NZ_JAAZSQ010000012.1"/>
</dbReference>
<evidence type="ECO:0008006" key="4">
    <source>
        <dbReference type="Google" id="ProtNLM"/>
    </source>
</evidence>
<dbReference type="AlphaFoldDB" id="A0A7X6HEB7"/>
<organism evidence="2 3">
    <name type="scientific">Arthrobacter mobilis</name>
    <dbReference type="NCBI Taxonomy" id="2724944"/>
    <lineage>
        <taxon>Bacteria</taxon>
        <taxon>Bacillati</taxon>
        <taxon>Actinomycetota</taxon>
        <taxon>Actinomycetes</taxon>
        <taxon>Micrococcales</taxon>
        <taxon>Micrococcaceae</taxon>
        <taxon>Arthrobacter</taxon>
    </lineage>
</organism>
<feature type="chain" id="PRO_5038581783" description="Neocarzinostatin family protein" evidence="1">
    <location>
        <begin position="26"/>
        <end position="128"/>
    </location>
</feature>
<keyword evidence="3" id="KW-1185">Reference proteome</keyword>
<comment type="caution">
    <text evidence="2">The sequence shown here is derived from an EMBL/GenBank/DDBJ whole genome shotgun (WGS) entry which is preliminary data.</text>
</comment>
<name>A0A7X6HEB7_9MICC</name>
<accession>A0A7X6HEB7</accession>
<keyword evidence="1" id="KW-0732">Signal</keyword>
<evidence type="ECO:0000313" key="2">
    <source>
        <dbReference type="EMBL" id="NKX55426.1"/>
    </source>
</evidence>